<accession>A0A9P0JZR5</accession>
<feature type="coiled-coil region" evidence="7">
    <location>
        <begin position="427"/>
        <end position="454"/>
    </location>
</feature>
<keyword evidence="7" id="KW-0175">Coiled coil</keyword>
<dbReference type="PANTHER" id="PTHR22950">
    <property type="entry name" value="AMINO ACID TRANSPORTER"/>
    <property type="match status" value="1"/>
</dbReference>
<dbReference type="OrthoDB" id="513400at2759"/>
<protein>
    <recommendedName>
        <fullName evidence="9">Amino acid transporter transmembrane domain-containing protein</fullName>
    </recommendedName>
</protein>
<dbReference type="Pfam" id="PF01490">
    <property type="entry name" value="Aa_trans"/>
    <property type="match status" value="1"/>
</dbReference>
<keyword evidence="3 8" id="KW-0812">Transmembrane</keyword>
<dbReference type="InterPro" id="IPR013057">
    <property type="entry name" value="AA_transpt_TM"/>
</dbReference>
<keyword evidence="11" id="KW-1185">Reference proteome</keyword>
<evidence type="ECO:0000256" key="5">
    <source>
        <dbReference type="ARBA" id="ARBA00022989"/>
    </source>
</evidence>
<evidence type="ECO:0000313" key="10">
    <source>
        <dbReference type="EMBL" id="CAH1963734.1"/>
    </source>
</evidence>
<feature type="transmembrane region" description="Helical" evidence="8">
    <location>
        <begin position="212"/>
        <end position="235"/>
    </location>
</feature>
<dbReference type="GO" id="GO:0016020">
    <property type="term" value="C:membrane"/>
    <property type="evidence" value="ECO:0007669"/>
    <property type="project" value="UniProtKB-SubCell"/>
</dbReference>
<evidence type="ECO:0000256" key="1">
    <source>
        <dbReference type="ARBA" id="ARBA00004141"/>
    </source>
</evidence>
<feature type="transmembrane region" description="Helical" evidence="8">
    <location>
        <begin position="75"/>
        <end position="100"/>
    </location>
</feature>
<reference evidence="10" key="1">
    <citation type="submission" date="2022-03" db="EMBL/GenBank/DDBJ databases">
        <authorList>
            <person name="Sayadi A."/>
        </authorList>
    </citation>
    <scope>NUCLEOTIDE SEQUENCE</scope>
</reference>
<evidence type="ECO:0000259" key="9">
    <source>
        <dbReference type="Pfam" id="PF01490"/>
    </source>
</evidence>
<evidence type="ECO:0000256" key="7">
    <source>
        <dbReference type="SAM" id="Coils"/>
    </source>
</evidence>
<dbReference type="GO" id="GO:0015179">
    <property type="term" value="F:L-amino acid transmembrane transporter activity"/>
    <property type="evidence" value="ECO:0007669"/>
    <property type="project" value="TreeGrafter"/>
</dbReference>
<comment type="subcellular location">
    <subcellularLocation>
        <location evidence="1">Membrane</location>
        <topology evidence="1">Multi-pass membrane protein</topology>
    </subcellularLocation>
</comment>
<feature type="transmembrane region" description="Helical" evidence="8">
    <location>
        <begin position="120"/>
        <end position="139"/>
    </location>
</feature>
<name>A0A9P0JZR5_ACAOB</name>
<feature type="transmembrane region" description="Helical" evidence="8">
    <location>
        <begin position="244"/>
        <end position="262"/>
    </location>
</feature>
<feature type="transmembrane region" description="Helical" evidence="8">
    <location>
        <begin position="7"/>
        <end position="25"/>
    </location>
</feature>
<evidence type="ECO:0000256" key="3">
    <source>
        <dbReference type="ARBA" id="ARBA00022692"/>
    </source>
</evidence>
<organism evidence="10 11">
    <name type="scientific">Acanthoscelides obtectus</name>
    <name type="common">Bean weevil</name>
    <name type="synonym">Bruchus obtectus</name>
    <dbReference type="NCBI Taxonomy" id="200917"/>
    <lineage>
        <taxon>Eukaryota</taxon>
        <taxon>Metazoa</taxon>
        <taxon>Ecdysozoa</taxon>
        <taxon>Arthropoda</taxon>
        <taxon>Hexapoda</taxon>
        <taxon>Insecta</taxon>
        <taxon>Pterygota</taxon>
        <taxon>Neoptera</taxon>
        <taxon>Endopterygota</taxon>
        <taxon>Coleoptera</taxon>
        <taxon>Polyphaga</taxon>
        <taxon>Cucujiformia</taxon>
        <taxon>Chrysomeloidea</taxon>
        <taxon>Chrysomelidae</taxon>
        <taxon>Bruchinae</taxon>
        <taxon>Bruchini</taxon>
        <taxon>Acanthoscelides</taxon>
    </lineage>
</organism>
<keyword evidence="6 8" id="KW-0472">Membrane</keyword>
<evidence type="ECO:0000256" key="2">
    <source>
        <dbReference type="ARBA" id="ARBA00022448"/>
    </source>
</evidence>
<dbReference type="AlphaFoldDB" id="A0A9P0JZR5"/>
<dbReference type="EMBL" id="CAKOFQ010006710">
    <property type="protein sequence ID" value="CAH1963734.1"/>
    <property type="molecule type" value="Genomic_DNA"/>
</dbReference>
<dbReference type="PANTHER" id="PTHR22950:SF646">
    <property type="entry name" value="SODIUM-COUPLED NEUTRAL AMINO ACID TRANSPORTER 10-RELATED"/>
    <property type="match status" value="1"/>
</dbReference>
<feature type="domain" description="Amino acid transporter transmembrane" evidence="9">
    <location>
        <begin position="8"/>
        <end position="210"/>
    </location>
</feature>
<keyword evidence="5 8" id="KW-1133">Transmembrane helix</keyword>
<evidence type="ECO:0000256" key="6">
    <source>
        <dbReference type="ARBA" id="ARBA00023136"/>
    </source>
</evidence>
<feature type="transmembrane region" description="Helical" evidence="8">
    <location>
        <begin position="151"/>
        <end position="172"/>
    </location>
</feature>
<evidence type="ECO:0000256" key="4">
    <source>
        <dbReference type="ARBA" id="ARBA00022970"/>
    </source>
</evidence>
<comment type="caution">
    <text evidence="10">The sequence shown here is derived from an EMBL/GenBank/DDBJ whole genome shotgun (WGS) entry which is preliminary data.</text>
</comment>
<feature type="transmembrane region" description="Helical" evidence="8">
    <location>
        <begin position="31"/>
        <end position="54"/>
    </location>
</feature>
<keyword evidence="4" id="KW-0029">Amino-acid transport</keyword>
<evidence type="ECO:0000256" key="8">
    <source>
        <dbReference type="SAM" id="Phobius"/>
    </source>
</evidence>
<sequence length="647" mass="72490">MDNLNGHVMTLANSIIGVSILAMPYCFKQCGIILSILMLLVSSVISRLSCHFLLKSAIIARRKTFEFLAFHIFGCAGKFAIEIGIIGFLLGTCIAFFVVMGELGPQIVVEMTSIPTTSTMRTSILMALALFVVLPLGMLRNVDSLYGVSKATIAFYCCLVLNVVFEAVPHILTGDWYQNVSFWRPEGLMQCLPIFSMALFCQTQLFEMYQAIGLVGSTISIMICLLFPITCFICISQKNTNERLVAQLMLFVGIFIMVLGTYENLYTVDTVEVNKIGSTSPVDSIHHASVVKKKFLPLVTILVAEKPVTMKKIEVKTEIPLKITEKTRVKEIRHEPPQPVEPSEEEVKIKNEVKLTTQLIVQNDTKLEQVDIEAIKKEDKEEQAAKQDIKGDPNKALLDTIQKQNEVQKELVENQKKILEVIQSQQKKDESRNVEKLNEEKVKAVKQIQDIAQKAIEKISGGEKSIAAKETDRLKIIENTSEVKQGGEKINEFQQKVTPNLLEEVKMSNVPEKIPEKSPNKPILNEVNSQEQAKQIQKVMEVIKKHNIDVNQIVKYTKSVEKSNDMQYKVKGTVNVTKQIIEENIKLTEKIDSKTTKSSNISAKQSPLPVQLDSFGNHISKNNTAPLFMNLGKKLENEGGSKQIPIP</sequence>
<gene>
    <name evidence="10" type="ORF">ACAOBT_LOCUS5372</name>
</gene>
<dbReference type="Proteomes" id="UP001152888">
    <property type="component" value="Unassembled WGS sequence"/>
</dbReference>
<keyword evidence="2" id="KW-0813">Transport</keyword>
<evidence type="ECO:0000313" key="11">
    <source>
        <dbReference type="Proteomes" id="UP001152888"/>
    </source>
</evidence>
<proteinExistence type="predicted"/>